<keyword evidence="2" id="KW-1185">Reference proteome</keyword>
<name>A0ACC3AV00_9EURO</name>
<protein>
    <submittedName>
        <fullName evidence="1">Uncharacterized protein</fullName>
    </submittedName>
</protein>
<accession>A0ACC3AV00</accession>
<comment type="caution">
    <text evidence="1">The sequence shown here is derived from an EMBL/GenBank/DDBJ whole genome shotgun (WGS) entry which is preliminary data.</text>
</comment>
<dbReference type="Proteomes" id="UP001177260">
    <property type="component" value="Unassembled WGS sequence"/>
</dbReference>
<proteinExistence type="predicted"/>
<evidence type="ECO:0000313" key="2">
    <source>
        <dbReference type="Proteomes" id="UP001177260"/>
    </source>
</evidence>
<gene>
    <name evidence="1" type="ORF">N8T08_008819</name>
</gene>
<dbReference type="EMBL" id="JAOPJF010000060">
    <property type="protein sequence ID" value="KAK1141721.1"/>
    <property type="molecule type" value="Genomic_DNA"/>
</dbReference>
<evidence type="ECO:0000313" key="1">
    <source>
        <dbReference type="EMBL" id="KAK1141721.1"/>
    </source>
</evidence>
<reference evidence="1 2" key="1">
    <citation type="journal article" date="2023" name="ACS Omega">
        <title>Identification of the Neoaspergillic Acid Biosynthesis Gene Cluster by Establishing an In Vitro CRISPR-Ribonucleoprotein Genetic System in Aspergillus melleus.</title>
        <authorList>
            <person name="Yuan B."/>
            <person name="Grau M.F."/>
            <person name="Murata R.M."/>
            <person name="Torok T."/>
            <person name="Venkateswaran K."/>
            <person name="Stajich J.E."/>
            <person name="Wang C.C.C."/>
        </authorList>
    </citation>
    <scope>NUCLEOTIDE SEQUENCE [LARGE SCALE GENOMIC DNA]</scope>
    <source>
        <strain evidence="1 2">IMV 1140</strain>
    </source>
</reference>
<organism evidence="1 2">
    <name type="scientific">Aspergillus melleus</name>
    <dbReference type="NCBI Taxonomy" id="138277"/>
    <lineage>
        <taxon>Eukaryota</taxon>
        <taxon>Fungi</taxon>
        <taxon>Dikarya</taxon>
        <taxon>Ascomycota</taxon>
        <taxon>Pezizomycotina</taxon>
        <taxon>Eurotiomycetes</taxon>
        <taxon>Eurotiomycetidae</taxon>
        <taxon>Eurotiales</taxon>
        <taxon>Aspergillaceae</taxon>
        <taxon>Aspergillus</taxon>
        <taxon>Aspergillus subgen. Circumdati</taxon>
    </lineage>
</organism>
<sequence>MPSSTIEEHETPNIISPDKLKEVEQQALSQVNTLLLSDLGTKIKAYPSMDVTKLLEQKLRTYPALRKAFRDSAVQSAASALDSSNNKIAVAPADVKDGFRIPGGSS</sequence>